<keyword evidence="1" id="KW-1133">Transmembrane helix</keyword>
<feature type="transmembrane region" description="Helical" evidence="1">
    <location>
        <begin position="38"/>
        <end position="57"/>
    </location>
</feature>
<keyword evidence="3" id="KW-1185">Reference proteome</keyword>
<name>A0A1C7LNY3_GRIFR</name>
<proteinExistence type="predicted"/>
<comment type="caution">
    <text evidence="2">The sequence shown here is derived from an EMBL/GenBank/DDBJ whole genome shotgun (WGS) entry which is preliminary data.</text>
</comment>
<keyword evidence="1" id="KW-0472">Membrane</keyword>
<sequence>MKTSAYYILISGGLQTSQTLFTDGEHLQCIANIWKDSLIFPSYAAGLSLIVLIVNFARSYKSLWRLALL</sequence>
<accession>A0A1C7LNY3</accession>
<keyword evidence="1" id="KW-0812">Transmembrane</keyword>
<dbReference type="AlphaFoldDB" id="A0A1C7LNY3"/>
<organism evidence="2 3">
    <name type="scientific">Grifola frondosa</name>
    <name type="common">Maitake</name>
    <name type="synonym">Polyporus frondosus</name>
    <dbReference type="NCBI Taxonomy" id="5627"/>
    <lineage>
        <taxon>Eukaryota</taxon>
        <taxon>Fungi</taxon>
        <taxon>Dikarya</taxon>
        <taxon>Basidiomycota</taxon>
        <taxon>Agaricomycotina</taxon>
        <taxon>Agaricomycetes</taxon>
        <taxon>Polyporales</taxon>
        <taxon>Grifolaceae</taxon>
        <taxon>Grifola</taxon>
    </lineage>
</organism>
<reference evidence="2 3" key="1">
    <citation type="submission" date="2016-03" db="EMBL/GenBank/DDBJ databases">
        <title>Whole genome sequencing of Grifola frondosa 9006-11.</title>
        <authorList>
            <person name="Min B."/>
            <person name="Park H."/>
            <person name="Kim J.-G."/>
            <person name="Cho H."/>
            <person name="Oh Y.-L."/>
            <person name="Kong W.-S."/>
            <person name="Choi I.-G."/>
        </authorList>
    </citation>
    <scope>NUCLEOTIDE SEQUENCE [LARGE SCALE GENOMIC DNA]</scope>
    <source>
        <strain evidence="2 3">9006-11</strain>
    </source>
</reference>
<evidence type="ECO:0000313" key="2">
    <source>
        <dbReference type="EMBL" id="OBZ66443.1"/>
    </source>
</evidence>
<protein>
    <submittedName>
        <fullName evidence="2">Uncharacterized protein</fullName>
    </submittedName>
</protein>
<gene>
    <name evidence="2" type="ORF">A0H81_13661</name>
</gene>
<dbReference type="Proteomes" id="UP000092993">
    <property type="component" value="Unassembled WGS sequence"/>
</dbReference>
<dbReference type="EMBL" id="LUGG01000031">
    <property type="protein sequence ID" value="OBZ66443.1"/>
    <property type="molecule type" value="Genomic_DNA"/>
</dbReference>
<evidence type="ECO:0000256" key="1">
    <source>
        <dbReference type="SAM" id="Phobius"/>
    </source>
</evidence>
<evidence type="ECO:0000313" key="3">
    <source>
        <dbReference type="Proteomes" id="UP000092993"/>
    </source>
</evidence>